<dbReference type="InterPro" id="IPR004046">
    <property type="entry name" value="GST_C"/>
</dbReference>
<organism evidence="3 4">
    <name type="scientific">Luteimonas rhizosphaericola</name>
    <dbReference type="NCBI Taxonomy" id="3042024"/>
    <lineage>
        <taxon>Bacteria</taxon>
        <taxon>Pseudomonadati</taxon>
        <taxon>Pseudomonadota</taxon>
        <taxon>Gammaproteobacteria</taxon>
        <taxon>Lysobacterales</taxon>
        <taxon>Lysobacteraceae</taxon>
        <taxon>Luteimonas</taxon>
    </lineage>
</organism>
<proteinExistence type="predicted"/>
<dbReference type="RefSeq" id="WP_280602599.1">
    <property type="nucleotide sequence ID" value="NZ_JARXRN010000028.1"/>
</dbReference>
<evidence type="ECO:0000313" key="4">
    <source>
        <dbReference type="Proteomes" id="UP001156831"/>
    </source>
</evidence>
<feature type="domain" description="GST N-terminal" evidence="1">
    <location>
        <begin position="3"/>
        <end position="82"/>
    </location>
</feature>
<dbReference type="PROSITE" id="PS50405">
    <property type="entry name" value="GST_CTER"/>
    <property type="match status" value="1"/>
</dbReference>
<dbReference type="EMBL" id="JARXRN010000028">
    <property type="protein sequence ID" value="MDH5831639.1"/>
    <property type="molecule type" value="Genomic_DNA"/>
</dbReference>
<dbReference type="CDD" id="cd00570">
    <property type="entry name" value="GST_N_family"/>
    <property type="match status" value="1"/>
</dbReference>
<keyword evidence="4" id="KW-1185">Reference proteome</keyword>
<dbReference type="PANTHER" id="PTHR44051:SF8">
    <property type="entry name" value="GLUTATHIONE S-TRANSFERASE GSTA"/>
    <property type="match status" value="1"/>
</dbReference>
<evidence type="ECO:0000259" key="2">
    <source>
        <dbReference type="PROSITE" id="PS50405"/>
    </source>
</evidence>
<dbReference type="InterPro" id="IPR040079">
    <property type="entry name" value="Glutathione_S-Trfase"/>
</dbReference>
<dbReference type="PROSITE" id="PS50404">
    <property type="entry name" value="GST_NTER"/>
    <property type="match status" value="1"/>
</dbReference>
<gene>
    <name evidence="3" type="ORF">QFW80_14035</name>
</gene>
<dbReference type="PANTHER" id="PTHR44051">
    <property type="entry name" value="GLUTATHIONE S-TRANSFERASE-RELATED"/>
    <property type="match status" value="1"/>
</dbReference>
<dbReference type="SFLD" id="SFLDS00019">
    <property type="entry name" value="Glutathione_Transferase_(cytos"/>
    <property type="match status" value="1"/>
</dbReference>
<dbReference type="Gene3D" id="3.40.30.10">
    <property type="entry name" value="Glutaredoxin"/>
    <property type="match status" value="1"/>
</dbReference>
<dbReference type="Pfam" id="PF00043">
    <property type="entry name" value="GST_C"/>
    <property type="match status" value="1"/>
</dbReference>
<dbReference type="InterPro" id="IPR036282">
    <property type="entry name" value="Glutathione-S-Trfase_C_sf"/>
</dbReference>
<dbReference type="InterPro" id="IPR010987">
    <property type="entry name" value="Glutathione-S-Trfase_C-like"/>
</dbReference>
<reference evidence="3 4" key="1">
    <citation type="submission" date="2023-04" db="EMBL/GenBank/DDBJ databases">
        <title>Luteimonas sp. M1R5S18.</title>
        <authorList>
            <person name="Sun J.-Q."/>
        </authorList>
    </citation>
    <scope>NUCLEOTIDE SEQUENCE [LARGE SCALE GENOMIC DNA]</scope>
    <source>
        <strain evidence="3 4">M1R5S18</strain>
    </source>
</reference>
<evidence type="ECO:0000259" key="1">
    <source>
        <dbReference type="PROSITE" id="PS50404"/>
    </source>
</evidence>
<protein>
    <submittedName>
        <fullName evidence="3">Glutathione S-transferase family protein</fullName>
    </submittedName>
</protein>
<dbReference type="Proteomes" id="UP001156831">
    <property type="component" value="Unassembled WGS sequence"/>
</dbReference>
<name>A0ABT6JLT7_9GAMM</name>
<comment type="caution">
    <text evidence="3">The sequence shown here is derived from an EMBL/GenBank/DDBJ whole genome shotgun (WGS) entry which is preliminary data.</text>
</comment>
<dbReference type="InterPro" id="IPR036249">
    <property type="entry name" value="Thioredoxin-like_sf"/>
</dbReference>
<sequence>MTQPSDVLYYSHNLNPRVAVAVARHLRAPLRYVRADPMGREREAFRPINPNTRVPILVEPSLTLWETDAIAMRLAARFDPDFWPPARREEVMLWVSWSAHHFTSAGGVLYFEHIIVPRYLDRAPDHAATAAAEADFRTFAAILDEALAGRRWLVGDAPTYADFRVASALPFAEAARLPLEPFAHIRRWHAQLEEFDAWREPFAGLD</sequence>
<feature type="domain" description="GST C-terminal" evidence="2">
    <location>
        <begin position="84"/>
        <end position="206"/>
    </location>
</feature>
<accession>A0ABT6JLT7</accession>
<dbReference type="InterPro" id="IPR004045">
    <property type="entry name" value="Glutathione_S-Trfase_N"/>
</dbReference>
<dbReference type="SFLD" id="SFLDG00358">
    <property type="entry name" value="Main_(cytGST)"/>
    <property type="match status" value="1"/>
</dbReference>
<dbReference type="SUPFAM" id="SSF52833">
    <property type="entry name" value="Thioredoxin-like"/>
    <property type="match status" value="1"/>
</dbReference>
<dbReference type="Gene3D" id="1.20.1050.10">
    <property type="match status" value="1"/>
</dbReference>
<dbReference type="Pfam" id="PF13417">
    <property type="entry name" value="GST_N_3"/>
    <property type="match status" value="1"/>
</dbReference>
<evidence type="ECO:0000313" key="3">
    <source>
        <dbReference type="EMBL" id="MDH5831639.1"/>
    </source>
</evidence>
<dbReference type="SUPFAM" id="SSF47616">
    <property type="entry name" value="GST C-terminal domain-like"/>
    <property type="match status" value="1"/>
</dbReference>